<evidence type="ECO:0000313" key="2">
    <source>
        <dbReference type="EMBL" id="MDT0497766.1"/>
    </source>
</evidence>
<proteinExistence type="predicted"/>
<organism evidence="2 3">
    <name type="scientific">Banduia mediterranea</name>
    <dbReference type="NCBI Taxonomy" id="3075609"/>
    <lineage>
        <taxon>Bacteria</taxon>
        <taxon>Pseudomonadati</taxon>
        <taxon>Pseudomonadota</taxon>
        <taxon>Gammaproteobacteria</taxon>
        <taxon>Nevskiales</taxon>
        <taxon>Algiphilaceae</taxon>
        <taxon>Banduia</taxon>
    </lineage>
</organism>
<feature type="signal peptide" evidence="1">
    <location>
        <begin position="1"/>
        <end position="26"/>
    </location>
</feature>
<protein>
    <submittedName>
        <fullName evidence="2">Uncharacterized protein</fullName>
    </submittedName>
</protein>
<dbReference type="EMBL" id="JAVRIC010000013">
    <property type="protein sequence ID" value="MDT0497766.1"/>
    <property type="molecule type" value="Genomic_DNA"/>
</dbReference>
<feature type="chain" id="PRO_5045567481" evidence="1">
    <location>
        <begin position="27"/>
        <end position="94"/>
    </location>
</feature>
<reference evidence="2 3" key="1">
    <citation type="submission" date="2023-09" db="EMBL/GenBank/DDBJ databases">
        <authorList>
            <person name="Rey-Velasco X."/>
        </authorList>
    </citation>
    <scope>NUCLEOTIDE SEQUENCE [LARGE SCALE GENOMIC DNA]</scope>
    <source>
        <strain evidence="2 3">W345</strain>
    </source>
</reference>
<keyword evidence="3" id="KW-1185">Reference proteome</keyword>
<name>A0ABU2WIS2_9GAMM</name>
<comment type="caution">
    <text evidence="2">The sequence shown here is derived from an EMBL/GenBank/DDBJ whole genome shotgun (WGS) entry which is preliminary data.</text>
</comment>
<dbReference type="Proteomes" id="UP001254608">
    <property type="component" value="Unassembled WGS sequence"/>
</dbReference>
<gene>
    <name evidence="2" type="ORF">RM530_10370</name>
</gene>
<keyword evidence="1" id="KW-0732">Signal</keyword>
<sequence>MSNIKASFVAVIIGGTALLNAGFAAAEGPRETGVGALIAAQGNQALLSIKRDIRTQVRQLGPAPLPTWVLDTAQYRHSDTDASAKRDRIGSQTI</sequence>
<accession>A0ABU2WIS2</accession>
<evidence type="ECO:0000256" key="1">
    <source>
        <dbReference type="SAM" id="SignalP"/>
    </source>
</evidence>
<evidence type="ECO:0000313" key="3">
    <source>
        <dbReference type="Proteomes" id="UP001254608"/>
    </source>
</evidence>
<dbReference type="RefSeq" id="WP_311365157.1">
    <property type="nucleotide sequence ID" value="NZ_JAVRIC010000013.1"/>
</dbReference>